<dbReference type="InterPro" id="IPR006293">
    <property type="entry name" value="DNA_helicase_ATP-dep_RecQ_bac"/>
</dbReference>
<comment type="similarity">
    <text evidence="3">Belongs to the helicase family. RecQ subfamily.</text>
</comment>
<keyword evidence="7" id="KW-0378">Hydrolase</keyword>
<dbReference type="InterPro" id="IPR011545">
    <property type="entry name" value="DEAD/DEAH_box_helicase_dom"/>
</dbReference>
<evidence type="ECO:0000256" key="12">
    <source>
        <dbReference type="ARBA" id="ARBA00023172"/>
    </source>
</evidence>
<dbReference type="SUPFAM" id="SSF52540">
    <property type="entry name" value="P-loop containing nucleoside triphosphate hydrolases"/>
    <property type="match status" value="2"/>
</dbReference>
<dbReference type="Gene3D" id="1.10.10.10">
    <property type="entry name" value="Winged helix-like DNA-binding domain superfamily/Winged helix DNA-binding domain"/>
    <property type="match status" value="1"/>
</dbReference>
<dbReference type="PANTHER" id="PTHR13710:SF105">
    <property type="entry name" value="ATP-DEPENDENT DNA HELICASE Q1"/>
    <property type="match status" value="1"/>
</dbReference>
<dbReference type="GO" id="GO:0043138">
    <property type="term" value="F:3'-5' DNA helicase activity"/>
    <property type="evidence" value="ECO:0007669"/>
    <property type="project" value="UniProtKB-EC"/>
</dbReference>
<dbReference type="PANTHER" id="PTHR13710">
    <property type="entry name" value="DNA HELICASE RECQ FAMILY MEMBER"/>
    <property type="match status" value="1"/>
</dbReference>
<dbReference type="InterPro" id="IPR036388">
    <property type="entry name" value="WH-like_DNA-bd_sf"/>
</dbReference>
<keyword evidence="22" id="KW-1185">Reference proteome</keyword>
<dbReference type="NCBIfam" id="TIGR01389">
    <property type="entry name" value="recQ"/>
    <property type="match status" value="1"/>
</dbReference>
<accession>A0A4Q7M8K3</accession>
<keyword evidence="13" id="KW-0234">DNA repair</keyword>
<feature type="compositionally biased region" description="Low complexity" evidence="17">
    <location>
        <begin position="28"/>
        <end position="58"/>
    </location>
</feature>
<dbReference type="FunFam" id="3.40.50.300:FF:000296">
    <property type="entry name" value="ATP-dependent DNA helicase RecQ"/>
    <property type="match status" value="1"/>
</dbReference>
<evidence type="ECO:0000313" key="21">
    <source>
        <dbReference type="EMBL" id="RZS64435.1"/>
    </source>
</evidence>
<dbReference type="SMART" id="SM00956">
    <property type="entry name" value="RQC"/>
    <property type="match status" value="1"/>
</dbReference>
<evidence type="ECO:0000256" key="8">
    <source>
        <dbReference type="ARBA" id="ARBA00022806"/>
    </source>
</evidence>
<dbReference type="GO" id="GO:0043590">
    <property type="term" value="C:bacterial nucleoid"/>
    <property type="evidence" value="ECO:0007669"/>
    <property type="project" value="TreeGrafter"/>
</dbReference>
<evidence type="ECO:0000259" key="18">
    <source>
        <dbReference type="PROSITE" id="PS50967"/>
    </source>
</evidence>
<dbReference type="InterPro" id="IPR001650">
    <property type="entry name" value="Helicase_C-like"/>
</dbReference>
<gene>
    <name evidence="21" type="ORF">EV187_2822</name>
</gene>
<dbReference type="EC" id="5.6.2.4" evidence="16"/>
<evidence type="ECO:0000256" key="5">
    <source>
        <dbReference type="ARBA" id="ARBA00022741"/>
    </source>
</evidence>
<evidence type="ECO:0000256" key="4">
    <source>
        <dbReference type="ARBA" id="ARBA00022723"/>
    </source>
</evidence>
<keyword evidence="10" id="KW-0067">ATP-binding</keyword>
<evidence type="ECO:0000256" key="6">
    <source>
        <dbReference type="ARBA" id="ARBA00022763"/>
    </source>
</evidence>
<dbReference type="Gene3D" id="1.10.150.80">
    <property type="entry name" value="HRDC domain"/>
    <property type="match status" value="1"/>
</dbReference>
<evidence type="ECO:0000256" key="13">
    <source>
        <dbReference type="ARBA" id="ARBA00023204"/>
    </source>
</evidence>
<dbReference type="Gene3D" id="3.40.50.300">
    <property type="entry name" value="P-loop containing nucleotide triphosphate hydrolases"/>
    <property type="match status" value="2"/>
</dbReference>
<dbReference type="InterPro" id="IPR014001">
    <property type="entry name" value="Helicase_ATP-bd"/>
</dbReference>
<dbReference type="Pfam" id="PF00270">
    <property type="entry name" value="DEAD"/>
    <property type="match status" value="1"/>
</dbReference>
<keyword evidence="14" id="KW-0413">Isomerase</keyword>
<dbReference type="GO" id="GO:0006310">
    <property type="term" value="P:DNA recombination"/>
    <property type="evidence" value="ECO:0007669"/>
    <property type="project" value="UniProtKB-UniRule"/>
</dbReference>
<keyword evidence="11" id="KW-0238">DNA-binding</keyword>
<dbReference type="InterPro" id="IPR004589">
    <property type="entry name" value="DNA_helicase_ATP-dep_RecQ"/>
</dbReference>
<evidence type="ECO:0000256" key="1">
    <source>
        <dbReference type="ARBA" id="ARBA00001946"/>
    </source>
</evidence>
<dbReference type="GO" id="GO:0006281">
    <property type="term" value="P:DNA repair"/>
    <property type="evidence" value="ECO:0007669"/>
    <property type="project" value="UniProtKB-KW"/>
</dbReference>
<dbReference type="GO" id="GO:0005524">
    <property type="term" value="F:ATP binding"/>
    <property type="evidence" value="ECO:0007669"/>
    <property type="project" value="UniProtKB-KW"/>
</dbReference>
<dbReference type="GO" id="GO:0003677">
    <property type="term" value="F:DNA binding"/>
    <property type="evidence" value="ECO:0007669"/>
    <property type="project" value="UniProtKB-KW"/>
</dbReference>
<dbReference type="SUPFAM" id="SSF47819">
    <property type="entry name" value="HRDC-like"/>
    <property type="match status" value="1"/>
</dbReference>
<dbReference type="GO" id="GO:0030894">
    <property type="term" value="C:replisome"/>
    <property type="evidence" value="ECO:0007669"/>
    <property type="project" value="TreeGrafter"/>
</dbReference>
<evidence type="ECO:0000256" key="11">
    <source>
        <dbReference type="ARBA" id="ARBA00023125"/>
    </source>
</evidence>
<dbReference type="PROSITE" id="PS50967">
    <property type="entry name" value="HRDC"/>
    <property type="match status" value="1"/>
</dbReference>
<keyword evidence="9" id="KW-0862">Zinc</keyword>
<dbReference type="InterPro" id="IPR018982">
    <property type="entry name" value="RQC_domain"/>
</dbReference>
<dbReference type="GO" id="GO:0006260">
    <property type="term" value="P:DNA replication"/>
    <property type="evidence" value="ECO:0007669"/>
    <property type="project" value="InterPro"/>
</dbReference>
<dbReference type="GO" id="GO:0046872">
    <property type="term" value="F:metal ion binding"/>
    <property type="evidence" value="ECO:0007669"/>
    <property type="project" value="UniProtKB-KW"/>
</dbReference>
<evidence type="ECO:0000256" key="9">
    <source>
        <dbReference type="ARBA" id="ARBA00022833"/>
    </source>
</evidence>
<dbReference type="Pfam" id="PF00271">
    <property type="entry name" value="Helicase_C"/>
    <property type="match status" value="1"/>
</dbReference>
<evidence type="ECO:0000259" key="20">
    <source>
        <dbReference type="PROSITE" id="PS51194"/>
    </source>
</evidence>
<dbReference type="GO" id="GO:0009378">
    <property type="term" value="F:four-way junction helicase activity"/>
    <property type="evidence" value="ECO:0007669"/>
    <property type="project" value="TreeGrafter"/>
</dbReference>
<dbReference type="GO" id="GO:0016787">
    <property type="term" value="F:hydrolase activity"/>
    <property type="evidence" value="ECO:0007669"/>
    <property type="project" value="UniProtKB-KW"/>
</dbReference>
<dbReference type="NCBIfam" id="TIGR00614">
    <property type="entry name" value="recQ_fam"/>
    <property type="match status" value="1"/>
</dbReference>
<dbReference type="Pfam" id="PF16124">
    <property type="entry name" value="RecQ_Zn_bind"/>
    <property type="match status" value="1"/>
</dbReference>
<evidence type="ECO:0000256" key="16">
    <source>
        <dbReference type="NCBIfam" id="TIGR01389"/>
    </source>
</evidence>
<reference evidence="21 22" key="1">
    <citation type="submission" date="2019-02" db="EMBL/GenBank/DDBJ databases">
        <title>Genomic Encyclopedia of Type Strains, Phase IV (KMG-IV): sequencing the most valuable type-strain genomes for metagenomic binning, comparative biology and taxonomic classification.</title>
        <authorList>
            <person name="Goeker M."/>
        </authorList>
    </citation>
    <scope>NUCLEOTIDE SEQUENCE [LARGE SCALE GENOMIC DNA]</scope>
    <source>
        <strain evidence="21 22">DSM 43045</strain>
    </source>
</reference>
<dbReference type="EMBL" id="SGWY01000003">
    <property type="protein sequence ID" value="RZS64435.1"/>
    <property type="molecule type" value="Genomic_DNA"/>
</dbReference>
<feature type="region of interest" description="Disordered" evidence="17">
    <location>
        <begin position="1"/>
        <end position="63"/>
    </location>
</feature>
<dbReference type="InterPro" id="IPR010997">
    <property type="entry name" value="HRDC-like_sf"/>
</dbReference>
<evidence type="ECO:0000256" key="2">
    <source>
        <dbReference type="ARBA" id="ARBA00001947"/>
    </source>
</evidence>
<dbReference type="SMART" id="SM00490">
    <property type="entry name" value="HELICc"/>
    <property type="match status" value="1"/>
</dbReference>
<feature type="domain" description="HRDC" evidence="18">
    <location>
        <begin position="604"/>
        <end position="677"/>
    </location>
</feature>
<feature type="domain" description="Helicase C-terminal" evidence="20">
    <location>
        <begin position="285"/>
        <end position="455"/>
    </location>
</feature>
<evidence type="ECO:0000256" key="7">
    <source>
        <dbReference type="ARBA" id="ARBA00022801"/>
    </source>
</evidence>
<comment type="caution">
    <text evidence="21">The sequence shown here is derived from an EMBL/GenBank/DDBJ whole genome shotgun (WGS) entry which is preliminary data.</text>
</comment>
<proteinExistence type="inferred from homology"/>
<dbReference type="Pfam" id="PF09382">
    <property type="entry name" value="RQC"/>
    <property type="match status" value="1"/>
</dbReference>
<protein>
    <recommendedName>
        <fullName evidence="16">DNA helicase RecQ</fullName>
        <ecNumber evidence="16">5.6.2.4</ecNumber>
    </recommendedName>
</protein>
<sequence length="677" mass="73153">MSWNPESHDPDEVPWDPDELPPADDDWAPPADDGWAPQLPARRGAPAAAPMRTPAGPASSVPRVVSAAPPRFDTAAEALHTVFGYDAFRGEQAEIIAQVAGGGDAVVLMPTGGGKSLCYQIPALLREGTGVVVSPLIALMHDQVDALVRNGVRAAYLNSSQQPAERAQVERAYLAGELDLLYVAPERLNSESTKRFLEGGRIALFAIDEAHCVAQWGHDFRPDYLALSELAERWPDVPRIALTATATEATHREITSRLSLDGARHFVSSFDRPNIQYRIAPKLEVRRQLLDFVRSEGTDASGTPVSGIVYALSRASTEKIAAHLSANGVNALPYHAGLDAALRRSTQERFLREDGVVIVATIAFGMGIDKPDVRFVAHVDLPKSVEGYYQETGRAGRDGAPATAWLAYGLQDVVQQRRMIDESPGDLAHRRRLSQHLDAMLALCETVQCRRQNLLAYFGEASEPCGNCDTCLEPPAAWDGTVPAQKLMSTIVRLQRERRQKFGAGHLIDILRGKETPRVRQYGHDALATWGIGADLSEQQWRGVVRQLLAQGLLATHGEYGTLTVTDAASEVLSGARNVMLRTEPERVARSRGPRAAPAAADLEPAQAELFEALRSWRAGEAREQGVPAYIVFGDATLRAVAVARPSSLGDLDGISGIGAKKLEAYGEALLAVVGAA</sequence>
<comment type="cofactor">
    <cofactor evidence="1">
        <name>Mg(2+)</name>
        <dbReference type="ChEBI" id="CHEBI:18420"/>
    </cofactor>
</comment>
<dbReference type="GO" id="GO:0005737">
    <property type="term" value="C:cytoplasm"/>
    <property type="evidence" value="ECO:0007669"/>
    <property type="project" value="TreeGrafter"/>
</dbReference>
<comment type="cofactor">
    <cofactor evidence="2">
        <name>Zn(2+)</name>
        <dbReference type="ChEBI" id="CHEBI:29105"/>
    </cofactor>
</comment>
<keyword evidence="4" id="KW-0479">Metal-binding</keyword>
<dbReference type="GO" id="GO:0009432">
    <property type="term" value="P:SOS response"/>
    <property type="evidence" value="ECO:0007669"/>
    <property type="project" value="UniProtKB-UniRule"/>
</dbReference>
<name>A0A4Q7M8K3_9MICO</name>
<dbReference type="FunFam" id="3.40.50.300:FF:000156">
    <property type="entry name" value="ATP-dependent DNA helicase recQ"/>
    <property type="match status" value="1"/>
</dbReference>
<dbReference type="SMART" id="SM00341">
    <property type="entry name" value="HRDC"/>
    <property type="match status" value="1"/>
</dbReference>
<comment type="catalytic activity">
    <reaction evidence="15">
        <text>Couples ATP hydrolysis with the unwinding of duplex DNA by translocating in the 3'-5' direction.</text>
        <dbReference type="EC" id="5.6.2.4"/>
    </reaction>
</comment>
<dbReference type="InterPro" id="IPR027417">
    <property type="entry name" value="P-loop_NTPase"/>
</dbReference>
<evidence type="ECO:0000313" key="22">
    <source>
        <dbReference type="Proteomes" id="UP000293289"/>
    </source>
</evidence>
<dbReference type="PROSITE" id="PS51192">
    <property type="entry name" value="HELICASE_ATP_BIND_1"/>
    <property type="match status" value="1"/>
</dbReference>
<dbReference type="Proteomes" id="UP000293289">
    <property type="component" value="Unassembled WGS sequence"/>
</dbReference>
<evidence type="ECO:0000256" key="17">
    <source>
        <dbReference type="SAM" id="MobiDB-lite"/>
    </source>
</evidence>
<dbReference type="Pfam" id="PF00570">
    <property type="entry name" value="HRDC"/>
    <property type="match status" value="1"/>
</dbReference>
<evidence type="ECO:0000259" key="19">
    <source>
        <dbReference type="PROSITE" id="PS51192"/>
    </source>
</evidence>
<feature type="compositionally biased region" description="Basic and acidic residues" evidence="17">
    <location>
        <begin position="1"/>
        <end position="11"/>
    </location>
</feature>
<dbReference type="CDD" id="cd17920">
    <property type="entry name" value="DEXHc_RecQ"/>
    <property type="match status" value="1"/>
</dbReference>
<dbReference type="CDD" id="cd18794">
    <property type="entry name" value="SF2_C_RecQ"/>
    <property type="match status" value="1"/>
</dbReference>
<evidence type="ECO:0000256" key="14">
    <source>
        <dbReference type="ARBA" id="ARBA00023235"/>
    </source>
</evidence>
<dbReference type="SMART" id="SM00487">
    <property type="entry name" value="DEXDc"/>
    <property type="match status" value="1"/>
</dbReference>
<dbReference type="PROSITE" id="PS51194">
    <property type="entry name" value="HELICASE_CTER"/>
    <property type="match status" value="1"/>
</dbReference>
<evidence type="ECO:0000256" key="10">
    <source>
        <dbReference type="ARBA" id="ARBA00022840"/>
    </source>
</evidence>
<dbReference type="FunFam" id="1.10.10.10:FF:000175">
    <property type="entry name" value="ATP-dependent DNA helicase RecQ"/>
    <property type="match status" value="1"/>
</dbReference>
<dbReference type="InterPro" id="IPR044876">
    <property type="entry name" value="HRDC_dom_sf"/>
</dbReference>
<keyword evidence="5" id="KW-0547">Nucleotide-binding</keyword>
<feature type="compositionally biased region" description="Acidic residues" evidence="17">
    <location>
        <begin position="12"/>
        <end position="27"/>
    </location>
</feature>
<dbReference type="AlphaFoldDB" id="A0A4Q7M8K3"/>
<organism evidence="21 22">
    <name type="scientific">Agromyces ramosus</name>
    <dbReference type="NCBI Taxonomy" id="33879"/>
    <lineage>
        <taxon>Bacteria</taxon>
        <taxon>Bacillati</taxon>
        <taxon>Actinomycetota</taxon>
        <taxon>Actinomycetes</taxon>
        <taxon>Micrococcales</taxon>
        <taxon>Microbacteriaceae</taxon>
        <taxon>Agromyces</taxon>
    </lineage>
</organism>
<dbReference type="InterPro" id="IPR002121">
    <property type="entry name" value="HRDC_dom"/>
</dbReference>
<dbReference type="InterPro" id="IPR032284">
    <property type="entry name" value="RecQ_Zn-bd"/>
</dbReference>
<keyword evidence="8 21" id="KW-0347">Helicase</keyword>
<evidence type="ECO:0000256" key="15">
    <source>
        <dbReference type="ARBA" id="ARBA00034617"/>
    </source>
</evidence>
<keyword evidence="12" id="KW-0233">DNA recombination</keyword>
<feature type="domain" description="Helicase ATP-binding" evidence="19">
    <location>
        <begin position="96"/>
        <end position="264"/>
    </location>
</feature>
<keyword evidence="6" id="KW-0227">DNA damage</keyword>
<evidence type="ECO:0000256" key="3">
    <source>
        <dbReference type="ARBA" id="ARBA00005446"/>
    </source>
</evidence>